<dbReference type="EMBL" id="KQ989609">
    <property type="protein sequence ID" value="KZV54099.1"/>
    <property type="molecule type" value="Genomic_DNA"/>
</dbReference>
<evidence type="ECO:0000313" key="1">
    <source>
        <dbReference type="EMBL" id="KZV54099.1"/>
    </source>
</evidence>
<reference evidence="1 2" key="1">
    <citation type="journal article" date="2015" name="Proc. Natl. Acad. Sci. U.S.A.">
        <title>The resurrection genome of Boea hygrometrica: A blueprint for survival of dehydration.</title>
        <authorList>
            <person name="Xiao L."/>
            <person name="Yang G."/>
            <person name="Zhang L."/>
            <person name="Yang X."/>
            <person name="Zhao S."/>
            <person name="Ji Z."/>
            <person name="Zhou Q."/>
            <person name="Hu M."/>
            <person name="Wang Y."/>
            <person name="Chen M."/>
            <person name="Xu Y."/>
            <person name="Jin H."/>
            <person name="Xiao X."/>
            <person name="Hu G."/>
            <person name="Bao F."/>
            <person name="Hu Y."/>
            <person name="Wan P."/>
            <person name="Li L."/>
            <person name="Deng X."/>
            <person name="Kuang T."/>
            <person name="Xiang C."/>
            <person name="Zhu J.K."/>
            <person name="Oliver M.J."/>
            <person name="He Y."/>
        </authorList>
    </citation>
    <scope>NUCLEOTIDE SEQUENCE [LARGE SCALE GENOMIC DNA]</scope>
    <source>
        <strain evidence="2">cv. XS01</strain>
    </source>
</reference>
<keyword evidence="2" id="KW-1185">Reference proteome</keyword>
<protein>
    <submittedName>
        <fullName evidence="1">Uncharacterized protein</fullName>
    </submittedName>
</protein>
<evidence type="ECO:0000313" key="2">
    <source>
        <dbReference type="Proteomes" id="UP000250235"/>
    </source>
</evidence>
<sequence length="112" mass="12626">MVVDSIGIYEFKGPYYTLNMTEWFLQAPSVIPRGSWSDISRRFTMCTPTKELEKWSVDRIRSNQRSAIYIGEVVVARRIVTREVCDLSWSVCAGLSGVSCATVARAVLEIIS</sequence>
<name>A0A2Z7D6F4_9LAMI</name>
<dbReference type="AlphaFoldDB" id="A0A2Z7D6F4"/>
<gene>
    <name evidence="1" type="ORF">F511_28468</name>
</gene>
<organism evidence="1 2">
    <name type="scientific">Dorcoceras hygrometricum</name>
    <dbReference type="NCBI Taxonomy" id="472368"/>
    <lineage>
        <taxon>Eukaryota</taxon>
        <taxon>Viridiplantae</taxon>
        <taxon>Streptophyta</taxon>
        <taxon>Embryophyta</taxon>
        <taxon>Tracheophyta</taxon>
        <taxon>Spermatophyta</taxon>
        <taxon>Magnoliopsida</taxon>
        <taxon>eudicotyledons</taxon>
        <taxon>Gunneridae</taxon>
        <taxon>Pentapetalae</taxon>
        <taxon>asterids</taxon>
        <taxon>lamiids</taxon>
        <taxon>Lamiales</taxon>
        <taxon>Gesneriaceae</taxon>
        <taxon>Didymocarpoideae</taxon>
        <taxon>Trichosporeae</taxon>
        <taxon>Loxocarpinae</taxon>
        <taxon>Dorcoceras</taxon>
    </lineage>
</organism>
<accession>A0A2Z7D6F4</accession>
<dbReference type="Proteomes" id="UP000250235">
    <property type="component" value="Unassembled WGS sequence"/>
</dbReference>
<proteinExistence type="predicted"/>